<dbReference type="PATRIC" id="fig|443610.3.peg.1559"/>
<dbReference type="InterPro" id="IPR029063">
    <property type="entry name" value="SAM-dependent_MTases_sf"/>
</dbReference>
<dbReference type="InterPro" id="IPR000682">
    <property type="entry name" value="PCMT"/>
</dbReference>
<evidence type="ECO:0000256" key="2">
    <source>
        <dbReference type="ARBA" id="ARBA00013346"/>
    </source>
</evidence>
<dbReference type="RefSeq" id="WP_046109717.1">
    <property type="nucleotide sequence ID" value="NZ_JZEX01000135.1"/>
</dbReference>
<dbReference type="PANTHER" id="PTHR11579">
    <property type="entry name" value="PROTEIN-L-ISOASPARTATE O-METHYLTRANSFERASE"/>
    <property type="match status" value="1"/>
</dbReference>
<proteinExistence type="inferred from homology"/>
<dbReference type="GO" id="GO:0005737">
    <property type="term" value="C:cytoplasm"/>
    <property type="evidence" value="ECO:0007669"/>
    <property type="project" value="TreeGrafter"/>
</dbReference>
<dbReference type="OrthoDB" id="9798496at2"/>
<evidence type="ECO:0000256" key="1">
    <source>
        <dbReference type="ARBA" id="ARBA00005369"/>
    </source>
</evidence>
<name>A0A0F5FRG2_9HYPH</name>
<reference evidence="4 5" key="1">
    <citation type="submission" date="2015-03" db="EMBL/GenBank/DDBJ databases">
        <authorList>
            <person name="Hassan Y.I."/>
            <person name="Lepp D."/>
            <person name="Li X.-Z."/>
            <person name="Zhou T."/>
        </authorList>
    </citation>
    <scope>NUCLEOTIDE SEQUENCE [LARGE SCALE GENOMIC DNA]</scope>
    <source>
        <strain evidence="4 5">BD-c194</strain>
    </source>
</reference>
<protein>
    <recommendedName>
        <fullName evidence="2">Protein-L-isoaspartate O-methyltransferase</fullName>
    </recommendedName>
    <alternativeName>
        <fullName evidence="3">Protein L-isoaspartyl methyltransferase</fullName>
    </alternativeName>
</protein>
<accession>A0A0F5FRG2</accession>
<keyword evidence="5" id="KW-1185">Reference proteome</keyword>
<dbReference type="PANTHER" id="PTHR11579:SF18">
    <property type="entry name" value="PROTEIN-L-ISOASPARTATE O-METHYLTRANSFERASE"/>
    <property type="match status" value="1"/>
</dbReference>
<evidence type="ECO:0000313" key="5">
    <source>
        <dbReference type="Proteomes" id="UP000033632"/>
    </source>
</evidence>
<sequence>MVDFEQARRTMVDSQLRTNSVTDRRILAAMARVPREIFVLQARQAVAYIDESHAFGPTAPGRFLPAPTPFAKLVQLAGIEAGDRILDVGAATGYSTAVLAALGSEVLGIEREASLVRLAETNLASLGVTNARVVEGSHEHPPKGRFDVIILEGAVGQVPQAFFDCLDEDGRLVALLQSGVTAVAHLFVKTGKAVTSRAEFNANLPPLEAASAQDTFVF</sequence>
<organism evidence="4 5">
    <name type="scientific">Devosia geojensis</name>
    <dbReference type="NCBI Taxonomy" id="443610"/>
    <lineage>
        <taxon>Bacteria</taxon>
        <taxon>Pseudomonadati</taxon>
        <taxon>Pseudomonadota</taxon>
        <taxon>Alphaproteobacteria</taxon>
        <taxon>Hyphomicrobiales</taxon>
        <taxon>Devosiaceae</taxon>
        <taxon>Devosia</taxon>
    </lineage>
</organism>
<comment type="caution">
    <text evidence="4">The sequence shown here is derived from an EMBL/GenBank/DDBJ whole genome shotgun (WGS) entry which is preliminary data.</text>
</comment>
<evidence type="ECO:0000256" key="3">
    <source>
        <dbReference type="ARBA" id="ARBA00030757"/>
    </source>
</evidence>
<dbReference type="AlphaFoldDB" id="A0A0F5FRG2"/>
<dbReference type="Pfam" id="PF01135">
    <property type="entry name" value="PCMT"/>
    <property type="match status" value="1"/>
</dbReference>
<gene>
    <name evidence="4" type="ORF">VE25_16320</name>
</gene>
<dbReference type="Proteomes" id="UP000033632">
    <property type="component" value="Unassembled WGS sequence"/>
</dbReference>
<dbReference type="STRING" id="443610.VE25_16320"/>
<dbReference type="SUPFAM" id="SSF53335">
    <property type="entry name" value="S-adenosyl-L-methionine-dependent methyltransferases"/>
    <property type="match status" value="1"/>
</dbReference>
<comment type="similarity">
    <text evidence="1">Belongs to the methyltransferase superfamily. L-isoaspartyl/D-aspartyl protein methyltransferase family.</text>
</comment>
<evidence type="ECO:0000313" key="4">
    <source>
        <dbReference type="EMBL" id="KKB10757.1"/>
    </source>
</evidence>
<dbReference type="EMBL" id="JZEX01000135">
    <property type="protein sequence ID" value="KKB10757.1"/>
    <property type="molecule type" value="Genomic_DNA"/>
</dbReference>
<dbReference type="Gene3D" id="3.40.50.150">
    <property type="entry name" value="Vaccinia Virus protein VP39"/>
    <property type="match status" value="1"/>
</dbReference>
<dbReference type="CDD" id="cd02440">
    <property type="entry name" value="AdoMet_MTases"/>
    <property type="match status" value="1"/>
</dbReference>
<dbReference type="GO" id="GO:0004719">
    <property type="term" value="F:protein-L-isoaspartate (D-aspartate) O-methyltransferase activity"/>
    <property type="evidence" value="ECO:0007669"/>
    <property type="project" value="InterPro"/>
</dbReference>